<comment type="caution">
    <text evidence="12">The sequence shown here is derived from an EMBL/GenBank/DDBJ whole genome shotgun (WGS) entry which is preliminary data.</text>
</comment>
<dbReference type="PROSITE" id="PS00107">
    <property type="entry name" value="PROTEIN_KINASE_ATP"/>
    <property type="match status" value="1"/>
</dbReference>
<dbReference type="Pfam" id="PF00560">
    <property type="entry name" value="LRR_1"/>
    <property type="match status" value="4"/>
</dbReference>
<dbReference type="OrthoDB" id="2151624at2759"/>
<evidence type="ECO:0000256" key="6">
    <source>
        <dbReference type="ARBA" id="ARBA00022989"/>
    </source>
</evidence>
<keyword evidence="5" id="KW-0677">Repeat</keyword>
<accession>A0A8T2SUS0</accession>
<dbReference type="OMA" id="KALEWPL"/>
<dbReference type="InterPro" id="IPR032675">
    <property type="entry name" value="LRR_dom_sf"/>
</dbReference>
<evidence type="ECO:0000256" key="7">
    <source>
        <dbReference type="ARBA" id="ARBA00023136"/>
    </source>
</evidence>
<keyword evidence="3 9" id="KW-0812">Transmembrane</keyword>
<gene>
    <name evidence="12" type="ORF">KP509_18G062600</name>
</gene>
<dbReference type="GO" id="GO:0016020">
    <property type="term" value="C:membrane"/>
    <property type="evidence" value="ECO:0007669"/>
    <property type="project" value="UniProtKB-SubCell"/>
</dbReference>
<evidence type="ECO:0000313" key="12">
    <source>
        <dbReference type="EMBL" id="KAH7366083.1"/>
    </source>
</evidence>
<feature type="signal peptide" evidence="10">
    <location>
        <begin position="1"/>
        <end position="21"/>
    </location>
</feature>
<dbReference type="InterPro" id="IPR013210">
    <property type="entry name" value="LRR_N_plant-typ"/>
</dbReference>
<dbReference type="GO" id="GO:0005524">
    <property type="term" value="F:ATP binding"/>
    <property type="evidence" value="ECO:0007669"/>
    <property type="project" value="UniProtKB-UniRule"/>
</dbReference>
<dbReference type="FunFam" id="1.10.510.10:FF:000095">
    <property type="entry name" value="protein STRUBBELIG-RECEPTOR FAMILY 8"/>
    <property type="match status" value="1"/>
</dbReference>
<dbReference type="CDD" id="cd14066">
    <property type="entry name" value="STKc_IRAK"/>
    <property type="match status" value="1"/>
</dbReference>
<keyword evidence="2" id="KW-0433">Leucine-rich repeat</keyword>
<feature type="chain" id="PRO_5035810893" description="Protein kinase domain-containing protein" evidence="10">
    <location>
        <begin position="22"/>
        <end position="599"/>
    </location>
</feature>
<sequence length="599" mass="65978">MRVLRLTLFTVLLLPYLRISCEDDIECLRRFKESVNDTGNYLESWHFANASGGYVCNFIGVTCWNPQENKVLALKLPRAGLSGHFPSGLGECSALQTLDLSENGLDGAIPDDICRQLPYATILDLSQNGFSGPIPNGLGGCAYLNVLRLDHNHLSGPLPSGIGTLPRLHELDVSYNKLTGAIPSSFSSLASSAFANNPDLCGAPLSTSCSSSSHVAIIVGASIAAGAILASLPAFGIWWLLLRTRREDLTSSNDDHKWAKLIRAPRSIPVSLFDKPLKKLKLADLMAATCDFNKENIIGSGRTGTIYKAFLPDGSMLAVKRLRQTSYTDKEFAAEMETLGKLRHKNLVPLLGYCCAGREKLLVYKHMVNGSLEDCLHEVPDKCKPDWTTRLKIAIGAARGFAWVHHNCNPRIIHRNISSNSILLDEDYVPRITDFGLARLMDPLDTHVSTFGNGDLWDAGYLAPEYSRSLVVSVKTDVYSFGVVLLELITGQRATRVRSSPEFKGNLTEWVDCLSKHGCLGDSIDMTLRGIGFDDELNQFLRVACACVLPDPKERPTMYEIYQFLRGIGRKLNVPDNEESPLVCNNEINVMDELIVLCN</sequence>
<feature type="binding site" evidence="8">
    <location>
        <position position="320"/>
    </location>
    <ligand>
        <name>ATP</name>
        <dbReference type="ChEBI" id="CHEBI:30616"/>
    </ligand>
</feature>
<evidence type="ECO:0000256" key="2">
    <source>
        <dbReference type="ARBA" id="ARBA00022614"/>
    </source>
</evidence>
<dbReference type="PANTHER" id="PTHR48006:SF87">
    <property type="entry name" value="INACTIVE LRR RECEPTOR-LIKE SERINE_THREONINE-PROTEIN KINASE BIR2"/>
    <property type="match status" value="1"/>
</dbReference>
<evidence type="ECO:0000259" key="11">
    <source>
        <dbReference type="PROSITE" id="PS50011"/>
    </source>
</evidence>
<dbReference type="PANTHER" id="PTHR48006">
    <property type="entry name" value="LEUCINE-RICH REPEAT-CONTAINING PROTEIN DDB_G0281931-RELATED"/>
    <property type="match status" value="1"/>
</dbReference>
<evidence type="ECO:0000256" key="1">
    <source>
        <dbReference type="ARBA" id="ARBA00004370"/>
    </source>
</evidence>
<dbReference type="GO" id="GO:0004672">
    <property type="term" value="F:protein kinase activity"/>
    <property type="evidence" value="ECO:0007669"/>
    <property type="project" value="InterPro"/>
</dbReference>
<feature type="transmembrane region" description="Helical" evidence="9">
    <location>
        <begin position="215"/>
        <end position="241"/>
    </location>
</feature>
<evidence type="ECO:0000256" key="5">
    <source>
        <dbReference type="ARBA" id="ARBA00022737"/>
    </source>
</evidence>
<protein>
    <recommendedName>
        <fullName evidence="11">Protein kinase domain-containing protein</fullName>
    </recommendedName>
</protein>
<dbReference type="Pfam" id="PF07714">
    <property type="entry name" value="PK_Tyr_Ser-Thr"/>
    <property type="match status" value="1"/>
</dbReference>
<dbReference type="PRINTS" id="PR00019">
    <property type="entry name" value="LEURICHRPT"/>
</dbReference>
<dbReference type="InterPro" id="IPR001611">
    <property type="entry name" value="Leu-rich_rpt"/>
</dbReference>
<dbReference type="InterPro" id="IPR011009">
    <property type="entry name" value="Kinase-like_dom_sf"/>
</dbReference>
<dbReference type="InterPro" id="IPR017441">
    <property type="entry name" value="Protein_kinase_ATP_BS"/>
</dbReference>
<evidence type="ECO:0000256" key="9">
    <source>
        <dbReference type="SAM" id="Phobius"/>
    </source>
</evidence>
<evidence type="ECO:0000256" key="8">
    <source>
        <dbReference type="PROSITE-ProRule" id="PRU10141"/>
    </source>
</evidence>
<dbReference type="FunFam" id="3.80.10.10:FF:000400">
    <property type="entry name" value="Nuclear pore complex protein NUP107"/>
    <property type="match status" value="1"/>
</dbReference>
<dbReference type="PROSITE" id="PS50011">
    <property type="entry name" value="PROTEIN_KINASE_DOM"/>
    <property type="match status" value="1"/>
</dbReference>
<dbReference type="Proteomes" id="UP000825935">
    <property type="component" value="Chromosome 18"/>
</dbReference>
<keyword evidence="4 10" id="KW-0732">Signal</keyword>
<dbReference type="EMBL" id="CM035423">
    <property type="protein sequence ID" value="KAH7366083.1"/>
    <property type="molecule type" value="Genomic_DNA"/>
</dbReference>
<dbReference type="FunFam" id="3.30.200.20:FF:000428">
    <property type="entry name" value="Inactive LRR receptor-like serine/threonine-protein kinase BIR2"/>
    <property type="match status" value="1"/>
</dbReference>
<comment type="subcellular location">
    <subcellularLocation>
        <location evidence="1">Membrane</location>
    </subcellularLocation>
</comment>
<dbReference type="SUPFAM" id="SSF56112">
    <property type="entry name" value="Protein kinase-like (PK-like)"/>
    <property type="match status" value="1"/>
</dbReference>
<keyword evidence="13" id="KW-1185">Reference proteome</keyword>
<organism evidence="12 13">
    <name type="scientific">Ceratopteris richardii</name>
    <name type="common">Triangle waterfern</name>
    <dbReference type="NCBI Taxonomy" id="49495"/>
    <lineage>
        <taxon>Eukaryota</taxon>
        <taxon>Viridiplantae</taxon>
        <taxon>Streptophyta</taxon>
        <taxon>Embryophyta</taxon>
        <taxon>Tracheophyta</taxon>
        <taxon>Polypodiopsida</taxon>
        <taxon>Polypodiidae</taxon>
        <taxon>Polypodiales</taxon>
        <taxon>Pteridineae</taxon>
        <taxon>Pteridaceae</taxon>
        <taxon>Parkerioideae</taxon>
        <taxon>Ceratopteris</taxon>
    </lineage>
</organism>
<name>A0A8T2SUS0_CERRI</name>
<keyword evidence="7 9" id="KW-0472">Membrane</keyword>
<keyword evidence="8" id="KW-0547">Nucleotide-binding</keyword>
<dbReference type="InterPro" id="IPR051824">
    <property type="entry name" value="LRR_Rcpt-Like_S/T_Kinase"/>
</dbReference>
<dbReference type="SUPFAM" id="SSF52058">
    <property type="entry name" value="L domain-like"/>
    <property type="match status" value="1"/>
</dbReference>
<feature type="domain" description="Protein kinase" evidence="11">
    <location>
        <begin position="292"/>
        <end position="565"/>
    </location>
</feature>
<evidence type="ECO:0000256" key="4">
    <source>
        <dbReference type="ARBA" id="ARBA00022729"/>
    </source>
</evidence>
<reference evidence="12" key="1">
    <citation type="submission" date="2021-08" db="EMBL/GenBank/DDBJ databases">
        <title>WGS assembly of Ceratopteris richardii.</title>
        <authorList>
            <person name="Marchant D.B."/>
            <person name="Chen G."/>
            <person name="Jenkins J."/>
            <person name="Shu S."/>
            <person name="Leebens-Mack J."/>
            <person name="Grimwood J."/>
            <person name="Schmutz J."/>
            <person name="Soltis P."/>
            <person name="Soltis D."/>
            <person name="Chen Z.-H."/>
        </authorList>
    </citation>
    <scope>NUCLEOTIDE SEQUENCE</scope>
    <source>
        <strain evidence="12">Whitten #5841</strain>
        <tissue evidence="12">Leaf</tissue>
    </source>
</reference>
<keyword evidence="8" id="KW-0067">ATP-binding</keyword>
<dbReference type="InterPro" id="IPR001245">
    <property type="entry name" value="Ser-Thr/Tyr_kinase_cat_dom"/>
</dbReference>
<dbReference type="Gene3D" id="1.10.510.10">
    <property type="entry name" value="Transferase(Phosphotransferase) domain 1"/>
    <property type="match status" value="1"/>
</dbReference>
<evidence type="ECO:0000256" key="10">
    <source>
        <dbReference type="SAM" id="SignalP"/>
    </source>
</evidence>
<proteinExistence type="predicted"/>
<dbReference type="Gene3D" id="3.80.10.10">
    <property type="entry name" value="Ribonuclease Inhibitor"/>
    <property type="match status" value="1"/>
</dbReference>
<dbReference type="Pfam" id="PF08263">
    <property type="entry name" value="LRRNT_2"/>
    <property type="match status" value="1"/>
</dbReference>
<evidence type="ECO:0000313" key="13">
    <source>
        <dbReference type="Proteomes" id="UP000825935"/>
    </source>
</evidence>
<dbReference type="Gene3D" id="3.30.200.20">
    <property type="entry name" value="Phosphorylase Kinase, domain 1"/>
    <property type="match status" value="1"/>
</dbReference>
<dbReference type="InterPro" id="IPR000719">
    <property type="entry name" value="Prot_kinase_dom"/>
</dbReference>
<keyword evidence="6 9" id="KW-1133">Transmembrane helix</keyword>
<dbReference type="AlphaFoldDB" id="A0A8T2SUS0"/>
<evidence type="ECO:0000256" key="3">
    <source>
        <dbReference type="ARBA" id="ARBA00022692"/>
    </source>
</evidence>